<evidence type="ECO:0000313" key="2">
    <source>
        <dbReference type="Proteomes" id="UP001377168"/>
    </source>
</evidence>
<proteinExistence type="predicted"/>
<sequence length="579" mass="60916">MDTRGAGKRIVDGRFELLGRLGSGGMGTVWRARDIVLHREVALKEVRPADPAVEESDPARARMLSERVLREARALARIAHPHVVTIFHIVDGPEDPYPWIVMELVDGESLHDRLTRGPLTVPEALGVGRGVLSALRAAHGAGIQHRDVKPANVLLRRDGSPVLTDFGIAALRESAGLTATGDLIGSPEYIAPERIRGEEGNPASDLWSLGMLLYVALEGTHPLRRATSLSTLVAVLDEPIPPPVRSGALAPVLNALLVRDTAARPDAERLAAMLDGAGREVPGGTPPPPAPHNAPLHNAAFPTPAPVNAVQDLPPGTPLGTFGPPHPSTVLLGHTPQPATGPGSAARRPKRGRRIAVVVGAAAAITAVSLLLLQVLPGGGEGTKDSGGKSPTATGGASGSEKARTPGGASDTDKGTEQPDQAALPPSQKSADLLTPAGVREVIKALETTAHTTEFFELVVYEEYAIAQVPVKGSRKKYDRYEYRGGRASKQGPGGTVIGTDEGPVDVSKVTWDKLPTLITRANRELGISEPTMRYVIVRGPVFEDVPTVNVYLTDDYSSSGYLAADFDGTVLNKVAAEN</sequence>
<gene>
    <name evidence="1" type="ORF">WKI67_36415</name>
</gene>
<name>A0ACC6Q575_9ACTN</name>
<protein>
    <submittedName>
        <fullName evidence="1">Serine/threonine-protein kinase</fullName>
        <ecNumber evidence="1">2.7.11.1</ecNumber>
    </submittedName>
</protein>
<evidence type="ECO:0000313" key="1">
    <source>
        <dbReference type="EMBL" id="MEJ8638849.1"/>
    </source>
</evidence>
<comment type="caution">
    <text evidence="1">The sequence shown here is derived from an EMBL/GenBank/DDBJ whole genome shotgun (WGS) entry which is preliminary data.</text>
</comment>
<organism evidence="1 2">
    <name type="scientific">Streptomyces achmelvichensis</name>
    <dbReference type="NCBI Taxonomy" id="3134111"/>
    <lineage>
        <taxon>Bacteria</taxon>
        <taxon>Bacillati</taxon>
        <taxon>Actinomycetota</taxon>
        <taxon>Actinomycetes</taxon>
        <taxon>Kitasatosporales</taxon>
        <taxon>Streptomycetaceae</taxon>
        <taxon>Streptomyces</taxon>
    </lineage>
</organism>
<dbReference type="Proteomes" id="UP001377168">
    <property type="component" value="Unassembled WGS sequence"/>
</dbReference>
<keyword evidence="1" id="KW-0808">Transferase</keyword>
<keyword evidence="2" id="KW-1185">Reference proteome</keyword>
<keyword evidence="1" id="KW-0418">Kinase</keyword>
<accession>A0ACC6Q575</accession>
<dbReference type="EC" id="2.7.11.1" evidence="1"/>
<reference evidence="1" key="1">
    <citation type="submission" date="2024-03" db="EMBL/GenBank/DDBJ databases">
        <title>Novel Streptomyces species of biotechnological and ecological value are a feature of Machair soil.</title>
        <authorList>
            <person name="Prole J.R."/>
            <person name="Goodfellow M."/>
            <person name="Allenby N."/>
            <person name="Ward A.C."/>
        </authorList>
    </citation>
    <scope>NUCLEOTIDE SEQUENCE</scope>
    <source>
        <strain evidence="1">MS2.AVA.5</strain>
    </source>
</reference>
<dbReference type="EMBL" id="JBBKAJ010000022">
    <property type="protein sequence ID" value="MEJ8638849.1"/>
    <property type="molecule type" value="Genomic_DNA"/>
</dbReference>